<proteinExistence type="predicted"/>
<evidence type="ECO:0000313" key="2">
    <source>
        <dbReference type="Proteomes" id="UP000273405"/>
    </source>
</evidence>
<gene>
    <name evidence="1" type="ORF">D7X12_16180</name>
</gene>
<reference evidence="2" key="1">
    <citation type="submission" date="2018-09" db="EMBL/GenBank/DDBJ databases">
        <authorList>
            <person name="Livingstone P.G."/>
            <person name="Whitworth D.E."/>
        </authorList>
    </citation>
    <scope>NUCLEOTIDE SEQUENCE [LARGE SCALE GENOMIC DNA]</scope>
    <source>
        <strain evidence="2">CA040B</strain>
    </source>
</reference>
<keyword evidence="2" id="KW-1185">Reference proteome</keyword>
<dbReference type="EMBL" id="RAWG01000090">
    <property type="protein sequence ID" value="RKH42281.1"/>
    <property type="molecule type" value="Genomic_DNA"/>
</dbReference>
<comment type="caution">
    <text evidence="1">The sequence shown here is derived from an EMBL/GenBank/DDBJ whole genome shotgun (WGS) entry which is preliminary data.</text>
</comment>
<name>A0A3A8NJE5_9BACT</name>
<dbReference type="Proteomes" id="UP000273405">
    <property type="component" value="Unassembled WGS sequence"/>
</dbReference>
<organism evidence="1 2">
    <name type="scientific">Corallococcus sicarius</name>
    <dbReference type="NCBI Taxonomy" id="2316726"/>
    <lineage>
        <taxon>Bacteria</taxon>
        <taxon>Pseudomonadati</taxon>
        <taxon>Myxococcota</taxon>
        <taxon>Myxococcia</taxon>
        <taxon>Myxococcales</taxon>
        <taxon>Cystobacterineae</taxon>
        <taxon>Myxococcaceae</taxon>
        <taxon>Corallococcus</taxon>
    </lineage>
</organism>
<sequence>MKSWLFCVSEVSDCDRYWLGSTRMTSTWVLPATGFSAHWVKSTVSKSRKSRCRLKAAWLKPFALRVWSTLGGMTPWSTRASSSVGVVGSMESITLKLTWRPSRLTRAWTPSERKYTTGTRAQVRTVPTVPVARSQ</sequence>
<protein>
    <submittedName>
        <fullName evidence="1">Uncharacterized protein</fullName>
    </submittedName>
</protein>
<dbReference type="AlphaFoldDB" id="A0A3A8NJE5"/>
<accession>A0A3A8NJE5</accession>
<evidence type="ECO:0000313" key="1">
    <source>
        <dbReference type="EMBL" id="RKH42281.1"/>
    </source>
</evidence>